<dbReference type="PANTHER" id="PTHR35175">
    <property type="entry name" value="DUF1289 DOMAIN-CONTAINING PROTEIN"/>
    <property type="match status" value="1"/>
</dbReference>
<organism evidence="1 2">
    <name type="scientific">Tepidicella xavieri</name>
    <dbReference type="NCBI Taxonomy" id="360241"/>
    <lineage>
        <taxon>Bacteria</taxon>
        <taxon>Pseudomonadati</taxon>
        <taxon>Pseudomonadota</taxon>
        <taxon>Betaproteobacteria</taxon>
        <taxon>Burkholderiales</taxon>
        <taxon>Tepidicella</taxon>
    </lineage>
</organism>
<sequence>MPVRPPVPAPVSLADARQRKGGAFPSPCVNVCRMSPRSGWCEGCWRTIDEIRQWSVMDEAERAACWERIMARQREAGVTA</sequence>
<dbReference type="PANTHER" id="PTHR35175:SF2">
    <property type="entry name" value="DUF1289 DOMAIN-CONTAINING PROTEIN"/>
    <property type="match status" value="1"/>
</dbReference>
<dbReference type="RefSeq" id="WP_133598169.1">
    <property type="nucleotide sequence ID" value="NZ_SNYL01000011.1"/>
</dbReference>
<dbReference type="EMBL" id="SNYL01000011">
    <property type="protein sequence ID" value="TDQ41788.1"/>
    <property type="molecule type" value="Genomic_DNA"/>
</dbReference>
<dbReference type="InterPro" id="IPR010710">
    <property type="entry name" value="DUF1289"/>
</dbReference>
<proteinExistence type="predicted"/>
<dbReference type="OrthoDB" id="8911262at2"/>
<dbReference type="AlphaFoldDB" id="A0A4R6U5N5"/>
<comment type="caution">
    <text evidence="1">The sequence shown here is derived from an EMBL/GenBank/DDBJ whole genome shotgun (WGS) entry which is preliminary data.</text>
</comment>
<protein>
    <submittedName>
        <fullName evidence="1">Uncharacterized protein DUF1289</fullName>
    </submittedName>
</protein>
<dbReference type="Proteomes" id="UP000295510">
    <property type="component" value="Unassembled WGS sequence"/>
</dbReference>
<evidence type="ECO:0000313" key="1">
    <source>
        <dbReference type="EMBL" id="TDQ41788.1"/>
    </source>
</evidence>
<accession>A0A4R6U5N5</accession>
<keyword evidence="2" id="KW-1185">Reference proteome</keyword>
<dbReference type="Pfam" id="PF06945">
    <property type="entry name" value="DUF1289"/>
    <property type="match status" value="1"/>
</dbReference>
<evidence type="ECO:0000313" key="2">
    <source>
        <dbReference type="Proteomes" id="UP000295510"/>
    </source>
</evidence>
<reference evidence="1 2" key="1">
    <citation type="submission" date="2019-03" db="EMBL/GenBank/DDBJ databases">
        <title>Genomic Encyclopedia of Type Strains, Phase IV (KMG-IV): sequencing the most valuable type-strain genomes for metagenomic binning, comparative biology and taxonomic classification.</title>
        <authorList>
            <person name="Goeker M."/>
        </authorList>
    </citation>
    <scope>NUCLEOTIDE SEQUENCE [LARGE SCALE GENOMIC DNA]</scope>
    <source>
        <strain evidence="1 2">DSM 19605</strain>
    </source>
</reference>
<name>A0A4R6U5N5_9BURK</name>
<gene>
    <name evidence="1" type="ORF">DFR43_11142</name>
</gene>